<organism evidence="17 18">
    <name type="scientific">Phoenix dactylifera</name>
    <name type="common">Date palm</name>
    <dbReference type="NCBI Taxonomy" id="42345"/>
    <lineage>
        <taxon>Eukaryota</taxon>
        <taxon>Viridiplantae</taxon>
        <taxon>Streptophyta</taxon>
        <taxon>Embryophyta</taxon>
        <taxon>Tracheophyta</taxon>
        <taxon>Spermatophyta</taxon>
        <taxon>Magnoliopsida</taxon>
        <taxon>Liliopsida</taxon>
        <taxon>Arecaceae</taxon>
        <taxon>Coryphoideae</taxon>
        <taxon>Phoeniceae</taxon>
        <taxon>Phoenix</taxon>
    </lineage>
</organism>
<dbReference type="GeneID" id="103700032"/>
<reference evidence="17" key="1">
    <citation type="journal article" date="2019" name="Nat. Commun.">
        <title>Genome-wide association mapping of date palm fruit traits.</title>
        <authorList>
            <person name="Hazzouri K.M."/>
            <person name="Gros-Balthazard M."/>
            <person name="Flowers J.M."/>
            <person name="Copetti D."/>
            <person name="Lemansour A."/>
            <person name="Lebrun M."/>
            <person name="Masmoudi K."/>
            <person name="Ferrand S."/>
            <person name="Dhar M.I."/>
            <person name="Fresquez Z.A."/>
            <person name="Rosas U."/>
            <person name="Zhang J."/>
            <person name="Talag J."/>
            <person name="Lee S."/>
            <person name="Kudrna D."/>
            <person name="Powell R.F."/>
            <person name="Leitch I.J."/>
            <person name="Krueger R.R."/>
            <person name="Wing R.A."/>
            <person name="Amiri K.M.A."/>
            <person name="Purugganan M.D."/>
        </authorList>
    </citation>
    <scope>NUCLEOTIDE SEQUENCE [LARGE SCALE GENOMIC DNA]</scope>
    <source>
        <strain evidence="17">cv. Khalas</strain>
    </source>
</reference>
<dbReference type="EC" id="2.3.2.27" evidence="4"/>
<proteinExistence type="predicted"/>
<keyword evidence="10" id="KW-0862">Zinc</keyword>
<dbReference type="FunFam" id="3.30.40.10:FF:000456">
    <property type="entry name" value="RING-H2 finger protein ATL16"/>
    <property type="match status" value="1"/>
</dbReference>
<evidence type="ECO:0000256" key="6">
    <source>
        <dbReference type="ARBA" id="ARBA00022692"/>
    </source>
</evidence>
<protein>
    <recommendedName>
        <fullName evidence="4">RING-type E3 ubiquitin transferase</fullName>
        <ecNumber evidence="4">2.3.2.27</ecNumber>
    </recommendedName>
</protein>
<keyword evidence="7" id="KW-0479">Metal-binding</keyword>
<evidence type="ECO:0000256" key="8">
    <source>
        <dbReference type="ARBA" id="ARBA00022771"/>
    </source>
</evidence>
<feature type="region of interest" description="Disordered" evidence="14">
    <location>
        <begin position="204"/>
        <end position="226"/>
    </location>
</feature>
<dbReference type="RefSeq" id="XP_008780234.1">
    <property type="nucleotide sequence ID" value="XM_008782012.4"/>
</dbReference>
<comment type="pathway">
    <text evidence="3">Protein modification; protein ubiquitination.</text>
</comment>
<feature type="compositionally biased region" description="Low complexity" evidence="14">
    <location>
        <begin position="289"/>
        <end position="300"/>
    </location>
</feature>
<sequence length="325" mass="36491">MDPPPHDRPQTPQFLPPPPTLSNSSFPVLVTAICGILAAAILLLAYYLFVIKCFYNSRRSDVISRRSRSWMRSENSLMVFPTTIQSRGLEESAIRAIPTFRYRRAGDGDEQGKSSFHECAVCLNEFQDEEKIRVLPNCFHVFHIDCIDTWLQTNANCPLCRSDITTTSPIPDDRLMDFASHQNLQHSGDIVIEISNDGSDEVQAASSCTNTDPSSMKAEQGLGHKKGRKLYHTSSMGDECVDAREKDEQFPIQPIRRSFSMDASSDRQLYMAVQNILQQNPHFKEVSTEESSSSSSNSGRIRRSFFSCGPCRISRSAVLPIRNEG</sequence>
<dbReference type="InterPro" id="IPR044600">
    <property type="entry name" value="ATL1/ATL16-like"/>
</dbReference>
<keyword evidence="8 13" id="KW-0863">Zinc-finger</keyword>
<dbReference type="GO" id="GO:0061630">
    <property type="term" value="F:ubiquitin protein ligase activity"/>
    <property type="evidence" value="ECO:0007669"/>
    <property type="project" value="UniProtKB-EC"/>
</dbReference>
<feature type="compositionally biased region" description="Polar residues" evidence="14">
    <location>
        <begin position="204"/>
        <end position="214"/>
    </location>
</feature>
<comment type="catalytic activity">
    <reaction evidence="1">
        <text>S-ubiquitinyl-[E2 ubiquitin-conjugating enzyme]-L-cysteine + [acceptor protein]-L-lysine = [E2 ubiquitin-conjugating enzyme]-L-cysteine + N(6)-ubiquitinyl-[acceptor protein]-L-lysine.</text>
        <dbReference type="EC" id="2.3.2.27"/>
    </reaction>
</comment>
<dbReference type="CDD" id="cd16461">
    <property type="entry name" value="RING-H2_EL5-like"/>
    <property type="match status" value="1"/>
</dbReference>
<dbReference type="GO" id="GO:0016567">
    <property type="term" value="P:protein ubiquitination"/>
    <property type="evidence" value="ECO:0007669"/>
    <property type="project" value="InterPro"/>
</dbReference>
<dbReference type="Pfam" id="PF13639">
    <property type="entry name" value="zf-RING_2"/>
    <property type="match status" value="1"/>
</dbReference>
<evidence type="ECO:0000256" key="5">
    <source>
        <dbReference type="ARBA" id="ARBA00022679"/>
    </source>
</evidence>
<evidence type="ECO:0000256" key="9">
    <source>
        <dbReference type="ARBA" id="ARBA00022786"/>
    </source>
</evidence>
<dbReference type="InterPro" id="IPR001841">
    <property type="entry name" value="Znf_RING"/>
</dbReference>
<evidence type="ECO:0000259" key="16">
    <source>
        <dbReference type="PROSITE" id="PS50089"/>
    </source>
</evidence>
<evidence type="ECO:0000256" key="7">
    <source>
        <dbReference type="ARBA" id="ARBA00022723"/>
    </source>
</evidence>
<dbReference type="PANTHER" id="PTHR46913:SF1">
    <property type="entry name" value="RING-H2 FINGER PROTEIN ATL16"/>
    <property type="match status" value="1"/>
</dbReference>
<reference evidence="18" key="2">
    <citation type="submission" date="2025-08" db="UniProtKB">
        <authorList>
            <consortium name="RefSeq"/>
        </authorList>
    </citation>
    <scope>IDENTIFICATION</scope>
    <source>
        <tissue evidence="18">Young leaves</tissue>
    </source>
</reference>
<dbReference type="PANTHER" id="PTHR46913">
    <property type="entry name" value="RING-H2 FINGER PROTEIN ATL16"/>
    <property type="match status" value="1"/>
</dbReference>
<name>A0A8B7BKY7_PHODC</name>
<comment type="subcellular location">
    <subcellularLocation>
        <location evidence="2">Membrane</location>
        <topology evidence="2">Single-pass membrane protein</topology>
    </subcellularLocation>
</comment>
<dbReference type="Gene3D" id="3.30.40.10">
    <property type="entry name" value="Zinc/RING finger domain, C3HC4 (zinc finger)"/>
    <property type="match status" value="1"/>
</dbReference>
<dbReference type="GO" id="GO:0008270">
    <property type="term" value="F:zinc ion binding"/>
    <property type="evidence" value="ECO:0007669"/>
    <property type="project" value="UniProtKB-KW"/>
</dbReference>
<evidence type="ECO:0000256" key="11">
    <source>
        <dbReference type="ARBA" id="ARBA00022989"/>
    </source>
</evidence>
<dbReference type="Proteomes" id="UP000228380">
    <property type="component" value="Chromosome 18"/>
</dbReference>
<dbReference type="SMART" id="SM00184">
    <property type="entry name" value="RING"/>
    <property type="match status" value="1"/>
</dbReference>
<accession>A0A8B7BKY7</accession>
<evidence type="ECO:0000256" key="14">
    <source>
        <dbReference type="SAM" id="MobiDB-lite"/>
    </source>
</evidence>
<evidence type="ECO:0000256" key="12">
    <source>
        <dbReference type="ARBA" id="ARBA00023136"/>
    </source>
</evidence>
<gene>
    <name evidence="18" type="primary">LOC103700032</name>
</gene>
<evidence type="ECO:0000256" key="4">
    <source>
        <dbReference type="ARBA" id="ARBA00012483"/>
    </source>
</evidence>
<feature type="domain" description="RING-type" evidence="16">
    <location>
        <begin position="119"/>
        <end position="161"/>
    </location>
</feature>
<evidence type="ECO:0000256" key="1">
    <source>
        <dbReference type="ARBA" id="ARBA00000900"/>
    </source>
</evidence>
<keyword evidence="9" id="KW-0833">Ubl conjugation pathway</keyword>
<evidence type="ECO:0000313" key="18">
    <source>
        <dbReference type="RefSeq" id="XP_008780234.1"/>
    </source>
</evidence>
<evidence type="ECO:0000256" key="15">
    <source>
        <dbReference type="SAM" id="Phobius"/>
    </source>
</evidence>
<evidence type="ECO:0000256" key="3">
    <source>
        <dbReference type="ARBA" id="ARBA00004906"/>
    </source>
</evidence>
<dbReference type="GO" id="GO:0016020">
    <property type="term" value="C:membrane"/>
    <property type="evidence" value="ECO:0007669"/>
    <property type="project" value="UniProtKB-SubCell"/>
</dbReference>
<keyword evidence="17" id="KW-1185">Reference proteome</keyword>
<evidence type="ECO:0000313" key="17">
    <source>
        <dbReference type="Proteomes" id="UP000228380"/>
    </source>
</evidence>
<dbReference type="AlphaFoldDB" id="A0A8B7BKY7"/>
<dbReference type="InterPro" id="IPR013083">
    <property type="entry name" value="Znf_RING/FYVE/PHD"/>
</dbReference>
<evidence type="ECO:0000256" key="13">
    <source>
        <dbReference type="PROSITE-ProRule" id="PRU00175"/>
    </source>
</evidence>
<evidence type="ECO:0000256" key="2">
    <source>
        <dbReference type="ARBA" id="ARBA00004167"/>
    </source>
</evidence>
<keyword evidence="5" id="KW-0808">Transferase</keyword>
<dbReference type="KEGG" id="pda:103700032"/>
<feature type="region of interest" description="Disordered" evidence="14">
    <location>
        <begin position="281"/>
        <end position="300"/>
    </location>
</feature>
<dbReference type="OrthoDB" id="8062037at2759"/>
<keyword evidence="12 15" id="KW-0472">Membrane</keyword>
<evidence type="ECO:0000256" key="10">
    <source>
        <dbReference type="ARBA" id="ARBA00022833"/>
    </source>
</evidence>
<keyword evidence="6 15" id="KW-0812">Transmembrane</keyword>
<feature type="transmembrane region" description="Helical" evidence="15">
    <location>
        <begin position="26"/>
        <end position="49"/>
    </location>
</feature>
<keyword evidence="11 15" id="KW-1133">Transmembrane helix</keyword>
<dbReference type="SUPFAM" id="SSF57850">
    <property type="entry name" value="RING/U-box"/>
    <property type="match status" value="1"/>
</dbReference>
<dbReference type="PROSITE" id="PS50089">
    <property type="entry name" value="ZF_RING_2"/>
    <property type="match status" value="1"/>
</dbReference>